<sequence length="226" mass="23835">MSTPSNPDRPHDTDADYTQVMGPHTPPPRPQTLAYTHIDNTYDSTPYESADQLYPGPVDPSYPTYPQQAPPAAPAGLGPRPSFDPGVDLPKYVGSAAVTAAIVGILAYVGAVIIEAIATRWVGVEYWTEHQLTQPAADGVLWAWVAAGAIVAAGLMWLLLKITNLAGSFFTALAVLAVLAFGLVALLAGPWQSTIGPAALGVIVILTITTLTTGYTRLSVTTPEHY</sequence>
<dbReference type="EMBL" id="JACIFP010000002">
    <property type="protein sequence ID" value="MBB4138077.1"/>
    <property type="molecule type" value="Genomic_DNA"/>
</dbReference>
<keyword evidence="2" id="KW-0812">Transmembrane</keyword>
<keyword evidence="4" id="KW-1185">Reference proteome</keyword>
<evidence type="ECO:0000313" key="3">
    <source>
        <dbReference type="EMBL" id="MBB4138077.1"/>
    </source>
</evidence>
<name>A0A840FF54_9ACTN</name>
<dbReference type="Proteomes" id="UP000551501">
    <property type="component" value="Unassembled WGS sequence"/>
</dbReference>
<protein>
    <submittedName>
        <fullName evidence="3">Putative membrane protein</fullName>
    </submittedName>
</protein>
<feature type="transmembrane region" description="Helical" evidence="2">
    <location>
        <begin position="166"/>
        <end position="188"/>
    </location>
</feature>
<feature type="region of interest" description="Disordered" evidence="1">
    <location>
        <begin position="1"/>
        <end position="80"/>
    </location>
</feature>
<dbReference type="AlphaFoldDB" id="A0A840FF54"/>
<evidence type="ECO:0000256" key="1">
    <source>
        <dbReference type="SAM" id="MobiDB-lite"/>
    </source>
</evidence>
<reference evidence="3 4" key="1">
    <citation type="submission" date="2020-08" db="EMBL/GenBank/DDBJ databases">
        <title>Sequencing the genomes of 1000 actinobacteria strains.</title>
        <authorList>
            <person name="Klenk H.-P."/>
        </authorList>
    </citation>
    <scope>NUCLEOTIDE SEQUENCE [LARGE SCALE GENOMIC DNA]</scope>
    <source>
        <strain evidence="3 4">DSM 45298</strain>
    </source>
</reference>
<comment type="caution">
    <text evidence="3">The sequence shown here is derived from an EMBL/GenBank/DDBJ whole genome shotgun (WGS) entry which is preliminary data.</text>
</comment>
<keyword evidence="2" id="KW-0472">Membrane</keyword>
<feature type="transmembrane region" description="Helical" evidence="2">
    <location>
        <begin position="92"/>
        <end position="118"/>
    </location>
</feature>
<organism evidence="3 4">
    <name type="scientific">Gordonia humi</name>
    <dbReference type="NCBI Taxonomy" id="686429"/>
    <lineage>
        <taxon>Bacteria</taxon>
        <taxon>Bacillati</taxon>
        <taxon>Actinomycetota</taxon>
        <taxon>Actinomycetes</taxon>
        <taxon>Mycobacteriales</taxon>
        <taxon>Gordoniaceae</taxon>
        <taxon>Gordonia</taxon>
    </lineage>
</organism>
<evidence type="ECO:0000313" key="4">
    <source>
        <dbReference type="Proteomes" id="UP000551501"/>
    </source>
</evidence>
<gene>
    <name evidence="3" type="ORF">BKA16_004702</name>
</gene>
<accession>A0A840FF54</accession>
<feature type="transmembrane region" description="Helical" evidence="2">
    <location>
        <begin position="139"/>
        <end position="160"/>
    </location>
</feature>
<proteinExistence type="predicted"/>
<dbReference type="RefSeq" id="WP_183373324.1">
    <property type="nucleotide sequence ID" value="NZ_BAABHL010000166.1"/>
</dbReference>
<feature type="compositionally biased region" description="Polar residues" evidence="1">
    <location>
        <begin position="38"/>
        <end position="47"/>
    </location>
</feature>
<keyword evidence="2" id="KW-1133">Transmembrane helix</keyword>
<feature type="transmembrane region" description="Helical" evidence="2">
    <location>
        <begin position="195"/>
        <end position="216"/>
    </location>
</feature>
<evidence type="ECO:0000256" key="2">
    <source>
        <dbReference type="SAM" id="Phobius"/>
    </source>
</evidence>